<reference evidence="1 2" key="1">
    <citation type="journal article" date="2021" name="Commun. Biol.">
        <title>The genome of Shorea leprosula (Dipterocarpaceae) highlights the ecological relevance of drought in aseasonal tropical rainforests.</title>
        <authorList>
            <person name="Ng K.K.S."/>
            <person name="Kobayashi M.J."/>
            <person name="Fawcett J.A."/>
            <person name="Hatakeyama M."/>
            <person name="Paape T."/>
            <person name="Ng C.H."/>
            <person name="Ang C.C."/>
            <person name="Tnah L.H."/>
            <person name="Lee C.T."/>
            <person name="Nishiyama T."/>
            <person name="Sese J."/>
            <person name="O'Brien M.J."/>
            <person name="Copetti D."/>
            <person name="Mohd Noor M.I."/>
            <person name="Ong R.C."/>
            <person name="Putra M."/>
            <person name="Sireger I.Z."/>
            <person name="Indrioko S."/>
            <person name="Kosugi Y."/>
            <person name="Izuno A."/>
            <person name="Isagi Y."/>
            <person name="Lee S.L."/>
            <person name="Shimizu K.K."/>
        </authorList>
    </citation>
    <scope>NUCLEOTIDE SEQUENCE [LARGE SCALE GENOMIC DNA]</scope>
    <source>
        <strain evidence="1">214</strain>
    </source>
</reference>
<comment type="caution">
    <text evidence="1">The sequence shown here is derived from an EMBL/GenBank/DDBJ whole genome shotgun (WGS) entry which is preliminary data.</text>
</comment>
<organism evidence="1 2">
    <name type="scientific">Rubroshorea leprosula</name>
    <dbReference type="NCBI Taxonomy" id="152421"/>
    <lineage>
        <taxon>Eukaryota</taxon>
        <taxon>Viridiplantae</taxon>
        <taxon>Streptophyta</taxon>
        <taxon>Embryophyta</taxon>
        <taxon>Tracheophyta</taxon>
        <taxon>Spermatophyta</taxon>
        <taxon>Magnoliopsida</taxon>
        <taxon>eudicotyledons</taxon>
        <taxon>Gunneridae</taxon>
        <taxon>Pentapetalae</taxon>
        <taxon>rosids</taxon>
        <taxon>malvids</taxon>
        <taxon>Malvales</taxon>
        <taxon>Dipterocarpaceae</taxon>
        <taxon>Rubroshorea</taxon>
    </lineage>
</organism>
<proteinExistence type="predicted"/>
<keyword evidence="2" id="KW-1185">Reference proteome</keyword>
<dbReference type="EMBL" id="BPVZ01000267">
    <property type="protein sequence ID" value="GKV48702.1"/>
    <property type="molecule type" value="Genomic_DNA"/>
</dbReference>
<sequence length="53" mass="5647">MHGDQVDIKNTNTVALSAALLNNGLTCKVTSRSNNLMKNGGVHKSVIVARLQL</sequence>
<accession>A0AAV5MJS2</accession>
<evidence type="ECO:0000313" key="1">
    <source>
        <dbReference type="EMBL" id="GKV48702.1"/>
    </source>
</evidence>
<name>A0AAV5MJS2_9ROSI</name>
<evidence type="ECO:0000313" key="2">
    <source>
        <dbReference type="Proteomes" id="UP001054252"/>
    </source>
</evidence>
<dbReference type="AlphaFoldDB" id="A0AAV5MJS2"/>
<dbReference type="Proteomes" id="UP001054252">
    <property type="component" value="Unassembled WGS sequence"/>
</dbReference>
<protein>
    <submittedName>
        <fullName evidence="1">Uncharacterized protein</fullName>
    </submittedName>
</protein>
<gene>
    <name evidence="1" type="ORF">SLEP1_g55505</name>
</gene>